<keyword evidence="5" id="KW-1185">Reference proteome</keyword>
<comment type="similarity">
    <text evidence="1">Belongs to the eukaryotic ribosomal protein eL32 family.</text>
</comment>
<evidence type="ECO:0000313" key="4">
    <source>
        <dbReference type="EMBL" id="KAA8899092.1"/>
    </source>
</evidence>
<keyword evidence="2" id="KW-0689">Ribosomal protein</keyword>
<dbReference type="SUPFAM" id="SSF52042">
    <property type="entry name" value="Ribosomal protein L32e"/>
    <property type="match status" value="1"/>
</dbReference>
<dbReference type="SMART" id="SM01393">
    <property type="entry name" value="Ribosomal_L32e"/>
    <property type="match status" value="1"/>
</dbReference>
<name>A0A642UHL4_DIURU</name>
<dbReference type="GO" id="GO:0003735">
    <property type="term" value="F:structural constituent of ribosome"/>
    <property type="evidence" value="ECO:0007669"/>
    <property type="project" value="InterPro"/>
</dbReference>
<dbReference type="VEuPathDB" id="FungiDB:DIURU_004473"/>
<protein>
    <recommendedName>
        <fullName evidence="6">60S ribosomal protein L32</fullName>
    </recommendedName>
</protein>
<sequence length="129" mass="14454">MASFPKIVKKHAKAFKRHHSDRYARISRSGWRLQKGIDSAQRRRFRGCTGPQPNIGFGSNKKTKYFSPNGLKTFLAKNEKDLDSLLMTKEFAVTIAAAVSARKRVGILEKAKKMGLVVTNAKAKLHLQA</sequence>
<proteinExistence type="inferred from homology"/>
<dbReference type="InterPro" id="IPR001515">
    <property type="entry name" value="Ribosomal_eL32"/>
</dbReference>
<dbReference type="AlphaFoldDB" id="A0A642UHL4"/>
<evidence type="ECO:0000313" key="5">
    <source>
        <dbReference type="Proteomes" id="UP000449547"/>
    </source>
</evidence>
<dbReference type="Proteomes" id="UP000449547">
    <property type="component" value="Unassembled WGS sequence"/>
</dbReference>
<dbReference type="Pfam" id="PF01655">
    <property type="entry name" value="Ribosomal_L32e"/>
    <property type="match status" value="1"/>
</dbReference>
<evidence type="ECO:0000256" key="3">
    <source>
        <dbReference type="ARBA" id="ARBA00023274"/>
    </source>
</evidence>
<gene>
    <name evidence="4" type="ORF">DIURU_004473</name>
</gene>
<accession>A0A642UHL4</accession>
<dbReference type="EMBL" id="SWFT01000130">
    <property type="protein sequence ID" value="KAA8899092.1"/>
    <property type="molecule type" value="Genomic_DNA"/>
</dbReference>
<evidence type="ECO:0000256" key="1">
    <source>
        <dbReference type="ARBA" id="ARBA00008431"/>
    </source>
</evidence>
<evidence type="ECO:0008006" key="6">
    <source>
        <dbReference type="Google" id="ProtNLM"/>
    </source>
</evidence>
<keyword evidence="3" id="KW-0687">Ribonucleoprotein</keyword>
<dbReference type="InterPro" id="IPR036351">
    <property type="entry name" value="Ribosomal_eL32_sf"/>
</dbReference>
<organism evidence="4 5">
    <name type="scientific">Diutina rugosa</name>
    <name type="common">Yeast</name>
    <name type="synonym">Candida rugosa</name>
    <dbReference type="NCBI Taxonomy" id="5481"/>
    <lineage>
        <taxon>Eukaryota</taxon>
        <taxon>Fungi</taxon>
        <taxon>Dikarya</taxon>
        <taxon>Ascomycota</taxon>
        <taxon>Saccharomycotina</taxon>
        <taxon>Pichiomycetes</taxon>
        <taxon>Debaryomycetaceae</taxon>
        <taxon>Diutina</taxon>
    </lineage>
</organism>
<comment type="caution">
    <text evidence="4">The sequence shown here is derived from an EMBL/GenBank/DDBJ whole genome shotgun (WGS) entry which is preliminary data.</text>
</comment>
<dbReference type="PANTHER" id="PTHR23413:SF1">
    <property type="entry name" value="RIBOSOMAL PROTEIN L32"/>
    <property type="match status" value="1"/>
</dbReference>
<evidence type="ECO:0000256" key="2">
    <source>
        <dbReference type="ARBA" id="ARBA00022980"/>
    </source>
</evidence>
<dbReference type="RefSeq" id="XP_034010769.1">
    <property type="nucleotide sequence ID" value="XM_034157350.1"/>
</dbReference>
<reference evidence="4 5" key="1">
    <citation type="submission" date="2019-07" db="EMBL/GenBank/DDBJ databases">
        <title>Genome assembly of two rare yeast pathogens: Diutina rugosa and Trichomonascus ciferrii.</title>
        <authorList>
            <person name="Mixao V."/>
            <person name="Saus E."/>
            <person name="Hansen A."/>
            <person name="Lass-Flor C."/>
            <person name="Gabaldon T."/>
        </authorList>
    </citation>
    <scope>NUCLEOTIDE SEQUENCE [LARGE SCALE GENOMIC DNA]</scope>
    <source>
        <strain evidence="4 5">CBS 613</strain>
    </source>
</reference>
<dbReference type="GeneID" id="54783124"/>
<dbReference type="CDD" id="cd00513">
    <property type="entry name" value="Ribosomal_L32_L32e"/>
    <property type="match status" value="1"/>
</dbReference>
<dbReference type="GO" id="GO:0022625">
    <property type="term" value="C:cytosolic large ribosomal subunit"/>
    <property type="evidence" value="ECO:0007669"/>
    <property type="project" value="TreeGrafter"/>
</dbReference>
<dbReference type="OMA" id="HPSGYEE"/>
<dbReference type="GO" id="GO:0006412">
    <property type="term" value="P:translation"/>
    <property type="evidence" value="ECO:0007669"/>
    <property type="project" value="InterPro"/>
</dbReference>
<dbReference type="PANTHER" id="PTHR23413">
    <property type="entry name" value="60S RIBOSOMAL PROTEIN L32 AND DNA-DIRECTED RNA POLYMERASE II, SUBUNIT N"/>
    <property type="match status" value="1"/>
</dbReference>
<dbReference type="OrthoDB" id="268693at2759"/>